<proteinExistence type="inferred from homology"/>
<comment type="similarity">
    <text evidence="3">Belongs to the ScpA family.</text>
</comment>
<dbReference type="InterPro" id="IPR003768">
    <property type="entry name" value="ScpA"/>
</dbReference>
<dbReference type="Proteomes" id="UP000838102">
    <property type="component" value="Unassembled WGS sequence"/>
</dbReference>
<evidence type="ECO:0000256" key="2">
    <source>
        <dbReference type="ARBA" id="ARBA00044777"/>
    </source>
</evidence>
<evidence type="ECO:0000313" key="5">
    <source>
        <dbReference type="Proteomes" id="UP000838102"/>
    </source>
</evidence>
<keyword evidence="1 3" id="KW-0159">Chromosome partition</keyword>
<keyword evidence="3" id="KW-0963">Cytoplasm</keyword>
<comment type="subcellular location">
    <subcellularLocation>
        <location evidence="3">Cytoplasm</location>
    </subcellularLocation>
    <text evidence="3">Associated with two foci at the outer edges of the nucleoid region in young cells, and at four foci within both cell halves in older cells.</text>
</comment>
<keyword evidence="3" id="KW-0131">Cell cycle</keyword>
<dbReference type="Pfam" id="PF02616">
    <property type="entry name" value="SMC_ScpA"/>
    <property type="match status" value="1"/>
</dbReference>
<protein>
    <recommendedName>
        <fullName evidence="2 3">Segregation and condensation protein A</fullName>
    </recommendedName>
</protein>
<evidence type="ECO:0000256" key="1">
    <source>
        <dbReference type="ARBA" id="ARBA00022829"/>
    </source>
</evidence>
<dbReference type="HAMAP" id="MF_01805">
    <property type="entry name" value="ScpA"/>
    <property type="match status" value="1"/>
</dbReference>
<name>A0ABN8HDQ3_9LACO</name>
<dbReference type="EMBL" id="CAKOEU010000004">
    <property type="protein sequence ID" value="CAH1855068.1"/>
    <property type="molecule type" value="Genomic_DNA"/>
</dbReference>
<comment type="function">
    <text evidence="3">Participates in chromosomal partition during cell division. May act via the formation of a condensin-like complex containing Smc and ScpB that pull DNA away from mid-cell into both cell halves.</text>
</comment>
<keyword evidence="5" id="KW-1185">Reference proteome</keyword>
<reference evidence="4" key="1">
    <citation type="submission" date="2022-03" db="EMBL/GenBank/DDBJ databases">
        <authorList>
            <person name="Hettiarachchi G."/>
        </authorList>
    </citation>
    <scope>NUCLEOTIDE SEQUENCE</scope>
    <source>
        <strain evidence="4">LMG 32447</strain>
    </source>
</reference>
<keyword evidence="3" id="KW-0132">Cell division</keyword>
<comment type="subunit">
    <text evidence="3">Component of a cohesin-like complex composed of ScpA, ScpB and the Smc homodimer, in which ScpA and ScpB bind to the head domain of Smc. The presence of the three proteins is required for the association of the complex with DNA.</text>
</comment>
<dbReference type="PANTHER" id="PTHR33969:SF2">
    <property type="entry name" value="SEGREGATION AND CONDENSATION PROTEIN A"/>
    <property type="match status" value="1"/>
</dbReference>
<gene>
    <name evidence="3 4" type="primary">scpA</name>
    <name evidence="4" type="ORF">LMG032447_01003</name>
</gene>
<accession>A0ABN8HDQ3</accession>
<evidence type="ECO:0000313" key="4">
    <source>
        <dbReference type="EMBL" id="CAH1855068.1"/>
    </source>
</evidence>
<dbReference type="Gene3D" id="6.10.250.2410">
    <property type="match status" value="1"/>
</dbReference>
<dbReference type="PANTHER" id="PTHR33969">
    <property type="entry name" value="SEGREGATION AND CONDENSATION PROTEIN A"/>
    <property type="match status" value="1"/>
</dbReference>
<evidence type="ECO:0000256" key="3">
    <source>
        <dbReference type="HAMAP-Rule" id="MF_01805"/>
    </source>
</evidence>
<sequence length="250" mass="28827">MSTSLTIKLTDFEGPLDLLLHLIKKNKMNIFDLPIAQITQQYLDFIRVQKSMELDVASEYLVMAANLIRLKSIDLLPRPAAVDELEDDYQDPRQELIDRLLAYHRYQAASEFFQERVTQEQHAFTRPTQLTDANQQKEIHLTPGLTLIDLQLAFDSILNRQQAKIPQRRQIQKETYTIGEGIDTLRQRLAQAKPNQSLNLDQLLADIYERDFLLVLFLALLELAKSGEIALSQSNRQAEILIKVIINEQS</sequence>
<comment type="caution">
    <text evidence="4">The sequence shown here is derived from an EMBL/GenBank/DDBJ whole genome shotgun (WGS) entry which is preliminary data.</text>
</comment>
<organism evidence="4 5">
    <name type="scientific">Convivina praedatoris</name>
    <dbReference type="NCBI Taxonomy" id="2880963"/>
    <lineage>
        <taxon>Bacteria</taxon>
        <taxon>Bacillati</taxon>
        <taxon>Bacillota</taxon>
        <taxon>Bacilli</taxon>
        <taxon>Lactobacillales</taxon>
        <taxon>Lactobacillaceae</taxon>
        <taxon>Convivina</taxon>
    </lineage>
</organism>